<dbReference type="GO" id="GO:0005524">
    <property type="term" value="F:ATP binding"/>
    <property type="evidence" value="ECO:0007669"/>
    <property type="project" value="UniProtKB-UniRule"/>
</dbReference>
<dbReference type="Pfam" id="PF00069">
    <property type="entry name" value="Pkinase"/>
    <property type="match status" value="1"/>
</dbReference>
<proteinExistence type="predicted"/>
<comment type="caution">
    <text evidence="4">The sequence shown here is derived from an EMBL/GenBank/DDBJ whole genome shotgun (WGS) entry which is preliminary data.</text>
</comment>
<dbReference type="AlphaFoldDB" id="A0A2B7WLM0"/>
<keyword evidence="4" id="KW-0808">Transferase</keyword>
<keyword evidence="5" id="KW-1185">Reference proteome</keyword>
<name>A0A2B7WLM0_POLH7</name>
<keyword evidence="4" id="KW-0723">Serine/threonine-protein kinase</keyword>
<keyword evidence="1" id="KW-0067">ATP-binding</keyword>
<dbReference type="PROSITE" id="PS50011">
    <property type="entry name" value="PROTEIN_KINASE_DOM"/>
    <property type="match status" value="1"/>
</dbReference>
<dbReference type="SMART" id="SM00220">
    <property type="entry name" value="S_TKc"/>
    <property type="match status" value="1"/>
</dbReference>
<sequence>MQSPNQNVGSQEANFSSPSTAEFRPPQDLEGPKSPGVFARLTPHNATAWKAFRSVVDAVKRDPTQFGHHCRFLHYDEPGMPLSSLLTPQSSTSLEGPEDQTEVTVSTSSDDQHTQRPSQDELVYNGHYLLSLDTPPLQPELGWRIGTGRWSGGSLTGGVDLLLNCQPPFMGHASVMLDMCMILRSDGTRGLTKPVSFIQIGDLLYKFAYSNWAGVKELVFQKEKVMYFRQKLGAAAPMESTSATPSLNAIAIGNWSLHRTVGGGAFGVVNATSLHGGKLKIVAFKEIVRRNNHSNRIVDSELQAALTLKAVTENHDCKEFIIRLEDVIYERGSSVFDYSGPERVYFLYSPLARGTFGSHLISNPEVIPMSTRISLLTDVIKGLICLHDISWIHRDIKPDNLAVVTMGPPRAVVGQACYSGLDPEKSLESNEGIEAKPGTVGTPLYLAPEMEWHNSHYGPAVDIYSLGLVAYQLFVGPHPLRHCKNNPWLMTKNNRAEIKDEVNRWNNMLEDLNAKVSNHIEHLIANMLTWNKDSRCSARQALEHPSLIQDDKPNPKRARV</sequence>
<feature type="compositionally biased region" description="Polar residues" evidence="2">
    <location>
        <begin position="1"/>
        <end position="20"/>
    </location>
</feature>
<evidence type="ECO:0000313" key="5">
    <source>
        <dbReference type="Proteomes" id="UP000224634"/>
    </source>
</evidence>
<evidence type="ECO:0000313" key="4">
    <source>
        <dbReference type="EMBL" id="PGG97554.1"/>
    </source>
</evidence>
<dbReference type="InterPro" id="IPR011009">
    <property type="entry name" value="Kinase-like_dom_sf"/>
</dbReference>
<feature type="region of interest" description="Disordered" evidence="2">
    <location>
        <begin position="83"/>
        <end position="118"/>
    </location>
</feature>
<gene>
    <name evidence="4" type="ORF">AJ80_09677</name>
</gene>
<dbReference type="PROSITE" id="PS00107">
    <property type="entry name" value="PROTEIN_KINASE_ATP"/>
    <property type="match status" value="1"/>
</dbReference>
<protein>
    <submittedName>
        <fullName evidence="4">Serine/threonine protein kinase</fullName>
    </submittedName>
</protein>
<dbReference type="PANTHER" id="PTHR44167">
    <property type="entry name" value="OVARIAN-SPECIFIC SERINE/THREONINE-PROTEIN KINASE LOK-RELATED"/>
    <property type="match status" value="1"/>
</dbReference>
<dbReference type="EMBL" id="PDNA01000318">
    <property type="protein sequence ID" value="PGG97554.1"/>
    <property type="molecule type" value="Genomic_DNA"/>
</dbReference>
<dbReference type="GO" id="GO:0004674">
    <property type="term" value="F:protein serine/threonine kinase activity"/>
    <property type="evidence" value="ECO:0007669"/>
    <property type="project" value="UniProtKB-KW"/>
</dbReference>
<dbReference type="SUPFAM" id="SSF56112">
    <property type="entry name" value="Protein kinase-like (PK-like)"/>
    <property type="match status" value="1"/>
</dbReference>
<dbReference type="Proteomes" id="UP000224634">
    <property type="component" value="Unassembled WGS sequence"/>
</dbReference>
<feature type="compositionally biased region" description="Low complexity" evidence="2">
    <location>
        <begin position="83"/>
        <end position="94"/>
    </location>
</feature>
<dbReference type="Gene3D" id="1.10.510.10">
    <property type="entry name" value="Transferase(Phosphotransferase) domain 1"/>
    <property type="match status" value="1"/>
</dbReference>
<dbReference type="OrthoDB" id="5979581at2759"/>
<keyword evidence="1" id="KW-0547">Nucleotide-binding</keyword>
<dbReference type="GO" id="GO:0005634">
    <property type="term" value="C:nucleus"/>
    <property type="evidence" value="ECO:0007669"/>
    <property type="project" value="TreeGrafter"/>
</dbReference>
<dbReference type="GO" id="GO:0044773">
    <property type="term" value="P:mitotic DNA damage checkpoint signaling"/>
    <property type="evidence" value="ECO:0007669"/>
    <property type="project" value="TreeGrafter"/>
</dbReference>
<feature type="domain" description="Protein kinase" evidence="3">
    <location>
        <begin position="255"/>
        <end position="547"/>
    </location>
</feature>
<accession>A0A2B7WLM0</accession>
<feature type="region of interest" description="Disordered" evidence="2">
    <location>
        <begin position="1"/>
        <end position="38"/>
    </location>
</feature>
<feature type="binding site" evidence="1">
    <location>
        <position position="285"/>
    </location>
    <ligand>
        <name>ATP</name>
        <dbReference type="ChEBI" id="CHEBI:30616"/>
    </ligand>
</feature>
<dbReference type="CDD" id="cd00180">
    <property type="entry name" value="PKc"/>
    <property type="match status" value="1"/>
</dbReference>
<evidence type="ECO:0000256" key="2">
    <source>
        <dbReference type="SAM" id="MobiDB-lite"/>
    </source>
</evidence>
<dbReference type="PANTHER" id="PTHR44167:SF24">
    <property type="entry name" value="SERINE_THREONINE-PROTEIN KINASE CHK2"/>
    <property type="match status" value="1"/>
</dbReference>
<dbReference type="STRING" id="1447883.A0A2B7WLM0"/>
<organism evidence="4 5">
    <name type="scientific">Polytolypa hystricis (strain UAMH7299)</name>
    <dbReference type="NCBI Taxonomy" id="1447883"/>
    <lineage>
        <taxon>Eukaryota</taxon>
        <taxon>Fungi</taxon>
        <taxon>Dikarya</taxon>
        <taxon>Ascomycota</taxon>
        <taxon>Pezizomycotina</taxon>
        <taxon>Eurotiomycetes</taxon>
        <taxon>Eurotiomycetidae</taxon>
        <taxon>Onygenales</taxon>
        <taxon>Onygenales incertae sedis</taxon>
        <taxon>Polytolypa</taxon>
    </lineage>
</organism>
<evidence type="ECO:0000259" key="3">
    <source>
        <dbReference type="PROSITE" id="PS50011"/>
    </source>
</evidence>
<evidence type="ECO:0000256" key="1">
    <source>
        <dbReference type="PROSITE-ProRule" id="PRU10141"/>
    </source>
</evidence>
<keyword evidence="4" id="KW-0418">Kinase</keyword>
<reference evidence="4 5" key="1">
    <citation type="submission" date="2017-10" db="EMBL/GenBank/DDBJ databases">
        <title>Comparative genomics in systemic dimorphic fungi from Ajellomycetaceae.</title>
        <authorList>
            <person name="Munoz J.F."/>
            <person name="Mcewen J.G."/>
            <person name="Clay O.K."/>
            <person name="Cuomo C.A."/>
        </authorList>
    </citation>
    <scope>NUCLEOTIDE SEQUENCE [LARGE SCALE GENOMIC DNA]</scope>
    <source>
        <strain evidence="4 5">UAMH7299</strain>
    </source>
</reference>
<dbReference type="InterPro" id="IPR000719">
    <property type="entry name" value="Prot_kinase_dom"/>
</dbReference>
<dbReference type="InterPro" id="IPR017441">
    <property type="entry name" value="Protein_kinase_ATP_BS"/>
</dbReference>